<dbReference type="Pfam" id="PF00291">
    <property type="entry name" value="PALP"/>
    <property type="match status" value="1"/>
</dbReference>
<evidence type="ECO:0000256" key="3">
    <source>
        <dbReference type="ARBA" id="ARBA00023239"/>
    </source>
</evidence>
<dbReference type="InterPro" id="IPR050147">
    <property type="entry name" value="Ser/Thr_Dehydratase"/>
</dbReference>
<dbReference type="Gene3D" id="3.40.50.1100">
    <property type="match status" value="2"/>
</dbReference>
<dbReference type="PANTHER" id="PTHR48078:SF6">
    <property type="entry name" value="L-THREONINE DEHYDRATASE CATABOLIC TDCB"/>
    <property type="match status" value="1"/>
</dbReference>
<evidence type="ECO:0000259" key="4">
    <source>
        <dbReference type="Pfam" id="PF00291"/>
    </source>
</evidence>
<protein>
    <submittedName>
        <fullName evidence="5">Threonine dehydratase</fullName>
    </submittedName>
</protein>
<keyword evidence="3" id="KW-0456">Lyase</keyword>
<dbReference type="InterPro" id="IPR001926">
    <property type="entry name" value="TrpB-like_PALP"/>
</dbReference>
<dbReference type="GO" id="GO:0003941">
    <property type="term" value="F:L-serine ammonia-lyase activity"/>
    <property type="evidence" value="ECO:0007669"/>
    <property type="project" value="TreeGrafter"/>
</dbReference>
<comment type="cofactor">
    <cofactor evidence="1">
        <name>pyridoxal 5'-phosphate</name>
        <dbReference type="ChEBI" id="CHEBI:597326"/>
    </cofactor>
</comment>
<gene>
    <name evidence="5" type="ORF">DKT69_36570</name>
</gene>
<dbReference type="SUPFAM" id="SSF53686">
    <property type="entry name" value="Tryptophan synthase beta subunit-like PLP-dependent enzymes"/>
    <property type="match status" value="1"/>
</dbReference>
<reference evidence="5 6" key="1">
    <citation type="submission" date="2018-05" db="EMBL/GenBank/DDBJ databases">
        <title>Micromonosporas from Atacama Desert.</title>
        <authorList>
            <person name="Carro L."/>
            <person name="Golinska P."/>
            <person name="Klenk H.-P."/>
            <person name="Goodfellow M."/>
        </authorList>
    </citation>
    <scope>NUCLEOTIDE SEQUENCE [LARGE SCALE GENOMIC DNA]</scope>
    <source>
        <strain evidence="5 6">4G51</strain>
    </source>
</reference>
<sequence length="313" mass="31897">MIRHAQIGAATLPAAEDVRRAAERIAPHIRRTPVLEADVDGRRLTLKLEHLQLTGSFKVRGALNALLSGPGTGRVVIASGGNHGLGVGAGARLLGVRATIYVPQTVPPAKQRRIAATGADVVRHGRSYAEAELAARTYAAEQGLRYLPAYDDPDVVAGQGTVGLEIVDQAPDCDTVAVAVGGGGLIAGVSLAVGARAVVGVEPAGCASLHAAVAAGQPVDSPVDSVAASALGASRVGRIPYAILGATAPQLALVDDRQIIAARDRLWEEFRLAVEPAGAAAFAAWLAGQVPGDHACLVVCGANADWSPTGESR</sequence>
<name>A0A317D226_9ACTN</name>
<evidence type="ECO:0000256" key="1">
    <source>
        <dbReference type="ARBA" id="ARBA00001933"/>
    </source>
</evidence>
<evidence type="ECO:0000313" key="6">
    <source>
        <dbReference type="Proteomes" id="UP000246050"/>
    </source>
</evidence>
<dbReference type="RefSeq" id="WP_109805918.1">
    <property type="nucleotide sequence ID" value="NZ_QGKS01000505.1"/>
</dbReference>
<dbReference type="GO" id="GO:0006565">
    <property type="term" value="P:L-serine catabolic process"/>
    <property type="evidence" value="ECO:0007669"/>
    <property type="project" value="TreeGrafter"/>
</dbReference>
<accession>A0A317D226</accession>
<dbReference type="GO" id="GO:0006567">
    <property type="term" value="P:L-threonine catabolic process"/>
    <property type="evidence" value="ECO:0007669"/>
    <property type="project" value="TreeGrafter"/>
</dbReference>
<dbReference type="GO" id="GO:0004794">
    <property type="term" value="F:threonine deaminase activity"/>
    <property type="evidence" value="ECO:0007669"/>
    <property type="project" value="TreeGrafter"/>
</dbReference>
<dbReference type="AlphaFoldDB" id="A0A317D226"/>
<dbReference type="Proteomes" id="UP000246050">
    <property type="component" value="Unassembled WGS sequence"/>
</dbReference>
<organism evidence="5 6">
    <name type="scientific">Micromonospora sicca</name>
    <dbReference type="NCBI Taxonomy" id="2202420"/>
    <lineage>
        <taxon>Bacteria</taxon>
        <taxon>Bacillati</taxon>
        <taxon>Actinomycetota</taxon>
        <taxon>Actinomycetes</taxon>
        <taxon>Micromonosporales</taxon>
        <taxon>Micromonosporaceae</taxon>
        <taxon>Micromonospora</taxon>
    </lineage>
</organism>
<dbReference type="InterPro" id="IPR036052">
    <property type="entry name" value="TrpB-like_PALP_sf"/>
</dbReference>
<keyword evidence="2" id="KW-0663">Pyridoxal phosphate</keyword>
<dbReference type="CDD" id="cd01562">
    <property type="entry name" value="Thr-dehyd"/>
    <property type="match status" value="1"/>
</dbReference>
<dbReference type="GO" id="GO:0009097">
    <property type="term" value="P:isoleucine biosynthetic process"/>
    <property type="evidence" value="ECO:0007669"/>
    <property type="project" value="TreeGrafter"/>
</dbReference>
<dbReference type="NCBIfam" id="NF006094">
    <property type="entry name" value="PRK08246.1"/>
    <property type="match status" value="1"/>
</dbReference>
<proteinExistence type="predicted"/>
<comment type="caution">
    <text evidence="5">The sequence shown here is derived from an EMBL/GenBank/DDBJ whole genome shotgun (WGS) entry which is preliminary data.</text>
</comment>
<evidence type="ECO:0000313" key="5">
    <source>
        <dbReference type="EMBL" id="PWR06605.1"/>
    </source>
</evidence>
<feature type="domain" description="Tryptophan synthase beta chain-like PALP" evidence="4">
    <location>
        <begin position="25"/>
        <end position="301"/>
    </location>
</feature>
<dbReference type="EMBL" id="QGKS01000505">
    <property type="protein sequence ID" value="PWR06605.1"/>
    <property type="molecule type" value="Genomic_DNA"/>
</dbReference>
<evidence type="ECO:0000256" key="2">
    <source>
        <dbReference type="ARBA" id="ARBA00022898"/>
    </source>
</evidence>
<dbReference type="OrthoDB" id="9811476at2"/>
<dbReference type="PANTHER" id="PTHR48078">
    <property type="entry name" value="THREONINE DEHYDRATASE, MITOCHONDRIAL-RELATED"/>
    <property type="match status" value="1"/>
</dbReference>